<dbReference type="Pfam" id="PF01548">
    <property type="entry name" value="DEDD_Tnp_IS110"/>
    <property type="match status" value="1"/>
</dbReference>
<dbReference type="InParanoid" id="A0A259U433"/>
<dbReference type="GO" id="GO:0003677">
    <property type="term" value="F:DNA binding"/>
    <property type="evidence" value="ECO:0007669"/>
    <property type="project" value="InterPro"/>
</dbReference>
<dbReference type="NCBIfam" id="NF033542">
    <property type="entry name" value="transpos_IS110"/>
    <property type="match status" value="1"/>
</dbReference>
<accession>A0A259U433</accession>
<keyword evidence="5" id="KW-1185">Reference proteome</keyword>
<feature type="coiled-coil region" evidence="1">
    <location>
        <begin position="142"/>
        <end position="199"/>
    </location>
</feature>
<evidence type="ECO:0000259" key="3">
    <source>
        <dbReference type="Pfam" id="PF02371"/>
    </source>
</evidence>
<protein>
    <submittedName>
        <fullName evidence="4">Uncharacterized protein</fullName>
    </submittedName>
</protein>
<dbReference type="InterPro" id="IPR002525">
    <property type="entry name" value="Transp_IS110-like_N"/>
</dbReference>
<dbReference type="OrthoDB" id="964423at2"/>
<organism evidence="4 5">
    <name type="scientific">Rubricoccus marinus</name>
    <dbReference type="NCBI Taxonomy" id="716817"/>
    <lineage>
        <taxon>Bacteria</taxon>
        <taxon>Pseudomonadati</taxon>
        <taxon>Rhodothermota</taxon>
        <taxon>Rhodothermia</taxon>
        <taxon>Rhodothermales</taxon>
        <taxon>Rubricoccaceae</taxon>
        <taxon>Rubricoccus</taxon>
    </lineage>
</organism>
<dbReference type="PANTHER" id="PTHR33055:SF3">
    <property type="entry name" value="PUTATIVE TRANSPOSASE FOR IS117-RELATED"/>
    <property type="match status" value="1"/>
</dbReference>
<proteinExistence type="predicted"/>
<dbReference type="EMBL" id="MQWB01000001">
    <property type="protein sequence ID" value="OZC04598.1"/>
    <property type="molecule type" value="Genomic_DNA"/>
</dbReference>
<keyword evidence="1" id="KW-0175">Coiled coil</keyword>
<gene>
    <name evidence="4" type="ORF">BSZ36_05030</name>
</gene>
<evidence type="ECO:0000313" key="4">
    <source>
        <dbReference type="EMBL" id="OZC04598.1"/>
    </source>
</evidence>
<comment type="caution">
    <text evidence="4">The sequence shown here is derived from an EMBL/GenBank/DDBJ whole genome shotgun (WGS) entry which is preliminary data.</text>
</comment>
<dbReference type="Pfam" id="PF02371">
    <property type="entry name" value="Transposase_20"/>
    <property type="match status" value="1"/>
</dbReference>
<dbReference type="RefSeq" id="WP_094551175.1">
    <property type="nucleotide sequence ID" value="NZ_MQWB01000001.1"/>
</dbReference>
<dbReference type="Proteomes" id="UP000216446">
    <property type="component" value="Unassembled WGS sequence"/>
</dbReference>
<evidence type="ECO:0000256" key="1">
    <source>
        <dbReference type="SAM" id="Coils"/>
    </source>
</evidence>
<dbReference type="PANTHER" id="PTHR33055">
    <property type="entry name" value="TRANSPOSASE FOR INSERTION SEQUENCE ELEMENT IS1111A"/>
    <property type="match status" value="1"/>
</dbReference>
<dbReference type="InterPro" id="IPR047650">
    <property type="entry name" value="Transpos_IS110"/>
</dbReference>
<dbReference type="GO" id="GO:0004803">
    <property type="term" value="F:transposase activity"/>
    <property type="evidence" value="ECO:0007669"/>
    <property type="project" value="InterPro"/>
</dbReference>
<dbReference type="GO" id="GO:0006313">
    <property type="term" value="P:DNA transposition"/>
    <property type="evidence" value="ECO:0007669"/>
    <property type="project" value="InterPro"/>
</dbReference>
<dbReference type="AlphaFoldDB" id="A0A259U433"/>
<dbReference type="InterPro" id="IPR003346">
    <property type="entry name" value="Transposase_20"/>
</dbReference>
<evidence type="ECO:0000259" key="2">
    <source>
        <dbReference type="Pfam" id="PF01548"/>
    </source>
</evidence>
<name>A0A259U433_9BACT</name>
<evidence type="ECO:0000313" key="5">
    <source>
        <dbReference type="Proteomes" id="UP000216446"/>
    </source>
</evidence>
<feature type="domain" description="Transposase IS110-like N-terminal" evidence="2">
    <location>
        <begin position="17"/>
        <end position="163"/>
    </location>
</feature>
<reference evidence="4 5" key="1">
    <citation type="submission" date="2016-11" db="EMBL/GenBank/DDBJ databases">
        <title>Study of marine rhodopsin-containing bacteria.</title>
        <authorList>
            <person name="Yoshizawa S."/>
            <person name="Kumagai Y."/>
            <person name="Kogure K."/>
        </authorList>
    </citation>
    <scope>NUCLEOTIDE SEQUENCE [LARGE SCALE GENOMIC DNA]</scope>
    <source>
        <strain evidence="4 5">SG-29</strain>
    </source>
</reference>
<feature type="domain" description="Transposase IS116/IS110/IS902 C-terminal" evidence="3">
    <location>
        <begin position="208"/>
        <end position="292"/>
    </location>
</feature>
<sequence length="336" mass="36699">MTPHLPETGASETTCFLGIDVGKEQLDLALLTPDGRTHAKTARNDDAGHAALLRWLGRFTDTLSGVHACLEASGGYEDAAAVALHEAGLAVSVVNPRRTAAYADVQLRRSKTDRGDAALLARFCERERPALWTPPSDEARVLRQLTRGLDAIKRDRDRTRARRRRMPEGRPRDAMDAVLVTYKEQIKAIEAAIEAHLAEHPELARQRDLLVTIPGVAAQTAAIVIAELGDASAFKSARSVAAYAGLVPRHYQSGTSVRRHPRLSKVGNARLRRAMYFPAISAMRHNDAVRALAERMQAKGKSKMSVVGASMRKLVQICYGVLVSERPFDASLHPAP</sequence>